<keyword evidence="3" id="KW-1185">Reference proteome</keyword>
<dbReference type="Proteomes" id="UP001623348">
    <property type="component" value="Unassembled WGS sequence"/>
</dbReference>
<reference evidence="2 3" key="1">
    <citation type="submission" date="2024-06" db="EMBL/GenBank/DDBJ databases">
        <title>The draft genome of Grus japonensis, version 3.</title>
        <authorList>
            <person name="Nabeshima K."/>
            <person name="Suzuki S."/>
            <person name="Onuma M."/>
        </authorList>
    </citation>
    <scope>NUCLEOTIDE SEQUENCE [LARGE SCALE GENOMIC DNA]</scope>
    <source>
        <strain evidence="2 3">451A</strain>
    </source>
</reference>
<organism evidence="2 3">
    <name type="scientific">Grus japonensis</name>
    <name type="common">Japanese crane</name>
    <name type="synonym">Red-crowned crane</name>
    <dbReference type="NCBI Taxonomy" id="30415"/>
    <lineage>
        <taxon>Eukaryota</taxon>
        <taxon>Metazoa</taxon>
        <taxon>Chordata</taxon>
        <taxon>Craniata</taxon>
        <taxon>Vertebrata</taxon>
        <taxon>Euteleostomi</taxon>
        <taxon>Archelosauria</taxon>
        <taxon>Archosauria</taxon>
        <taxon>Dinosauria</taxon>
        <taxon>Saurischia</taxon>
        <taxon>Theropoda</taxon>
        <taxon>Coelurosauria</taxon>
        <taxon>Aves</taxon>
        <taxon>Neognathae</taxon>
        <taxon>Neoaves</taxon>
        <taxon>Gruiformes</taxon>
        <taxon>Gruidae</taxon>
        <taxon>Grus</taxon>
    </lineage>
</organism>
<evidence type="ECO:0000313" key="2">
    <source>
        <dbReference type="EMBL" id="GAB0209457.1"/>
    </source>
</evidence>
<name>A0ABC9YKU1_GRUJA</name>
<protein>
    <submittedName>
        <fullName evidence="2">Uncharacterized protein</fullName>
    </submittedName>
</protein>
<feature type="compositionally biased region" description="Basic and acidic residues" evidence="1">
    <location>
        <begin position="128"/>
        <end position="143"/>
    </location>
</feature>
<gene>
    <name evidence="2" type="ORF">GRJ2_003411400</name>
</gene>
<evidence type="ECO:0000256" key="1">
    <source>
        <dbReference type="SAM" id="MobiDB-lite"/>
    </source>
</evidence>
<proteinExistence type="predicted"/>
<evidence type="ECO:0000313" key="3">
    <source>
        <dbReference type="Proteomes" id="UP001623348"/>
    </source>
</evidence>
<feature type="region of interest" description="Disordered" evidence="1">
    <location>
        <begin position="124"/>
        <end position="143"/>
    </location>
</feature>
<dbReference type="AlphaFoldDB" id="A0ABC9YKU1"/>
<dbReference type="EMBL" id="BAAFJT010000308">
    <property type="protein sequence ID" value="GAB0209457.1"/>
    <property type="molecule type" value="Genomic_DNA"/>
</dbReference>
<comment type="caution">
    <text evidence="2">The sequence shown here is derived from an EMBL/GenBank/DDBJ whole genome shotgun (WGS) entry which is preliminary data.</text>
</comment>
<accession>A0ABC9YKU1</accession>
<sequence length="143" mass="15741">MVRQVVFLQPMEVHGGTDIHPLARGGPHAQAGGYALKEAMTLWRAHDGAGSWQELQPVERAHAGASFLAGPVTLWGNPHWTSLFLKDCTLWKGPMLEQFVKNCSLWEGPTLEKFMKDCLPWEGPHAGAGEEREGGRSARDEAL</sequence>